<accession>A0A0F9EL94</accession>
<proteinExistence type="predicted"/>
<name>A0A0F9EL94_9ZZZZ</name>
<dbReference type="AlphaFoldDB" id="A0A0F9EL94"/>
<comment type="caution">
    <text evidence="1">The sequence shown here is derived from an EMBL/GenBank/DDBJ whole genome shotgun (WGS) entry which is preliminary data.</text>
</comment>
<feature type="non-terminal residue" evidence="1">
    <location>
        <position position="29"/>
    </location>
</feature>
<gene>
    <name evidence="1" type="ORF">LCGC14_2138810</name>
</gene>
<protein>
    <submittedName>
        <fullName evidence="1">Uncharacterized protein</fullName>
    </submittedName>
</protein>
<dbReference type="EMBL" id="LAZR01027000">
    <property type="protein sequence ID" value="KKL67056.1"/>
    <property type="molecule type" value="Genomic_DNA"/>
</dbReference>
<reference evidence="1" key="1">
    <citation type="journal article" date="2015" name="Nature">
        <title>Complex archaea that bridge the gap between prokaryotes and eukaryotes.</title>
        <authorList>
            <person name="Spang A."/>
            <person name="Saw J.H."/>
            <person name="Jorgensen S.L."/>
            <person name="Zaremba-Niedzwiedzka K."/>
            <person name="Martijn J."/>
            <person name="Lind A.E."/>
            <person name="van Eijk R."/>
            <person name="Schleper C."/>
            <person name="Guy L."/>
            <person name="Ettema T.J."/>
        </authorList>
    </citation>
    <scope>NUCLEOTIDE SEQUENCE</scope>
</reference>
<organism evidence="1">
    <name type="scientific">marine sediment metagenome</name>
    <dbReference type="NCBI Taxonomy" id="412755"/>
    <lineage>
        <taxon>unclassified sequences</taxon>
        <taxon>metagenomes</taxon>
        <taxon>ecological metagenomes</taxon>
    </lineage>
</organism>
<evidence type="ECO:0000313" key="1">
    <source>
        <dbReference type="EMBL" id="KKL67056.1"/>
    </source>
</evidence>
<sequence>MRLPRFARNDEGIFDLDCRLLSRRLSKEG</sequence>